<gene>
    <name evidence="1" type="ORF">ABOK31_27210</name>
</gene>
<dbReference type="EMBL" id="CP157968">
    <property type="protein sequence ID" value="XBU02658.1"/>
    <property type="molecule type" value="Genomic_DNA"/>
</dbReference>
<dbReference type="RefSeq" id="WP_350019290.1">
    <property type="nucleotide sequence ID" value="NZ_CP157968.1"/>
</dbReference>
<accession>A0AAU7SJV5</accession>
<protein>
    <submittedName>
        <fullName evidence="1">DUF1419 domain-containing protein</fullName>
    </submittedName>
</protein>
<evidence type="ECO:0000313" key="1">
    <source>
        <dbReference type="EMBL" id="XBU02658.1"/>
    </source>
</evidence>
<name>A0AAU7SJV5_9HYPH</name>
<organism evidence="1">
    <name type="scientific">Rhizobium sp. ZPR4</name>
    <dbReference type="NCBI Taxonomy" id="3158966"/>
    <lineage>
        <taxon>Bacteria</taxon>
        <taxon>Pseudomonadati</taxon>
        <taxon>Pseudomonadota</taxon>
        <taxon>Alphaproteobacteria</taxon>
        <taxon>Hyphomicrobiales</taxon>
        <taxon>Rhizobiaceae</taxon>
        <taxon>Rhizobium/Agrobacterium group</taxon>
        <taxon>Rhizobium</taxon>
    </lineage>
</organism>
<dbReference type="Pfam" id="PF07215">
    <property type="entry name" value="DUF1419"/>
    <property type="match status" value="1"/>
</dbReference>
<reference evidence="1" key="1">
    <citation type="submission" date="2024-06" db="EMBL/GenBank/DDBJ databases">
        <authorList>
            <person name="Li T."/>
            <person name="Gao R."/>
        </authorList>
    </citation>
    <scope>NUCLEOTIDE SEQUENCE</scope>
    <source>
        <strain evidence="1">ZPR4</strain>
    </source>
</reference>
<proteinExistence type="predicted"/>
<sequence length="152" mass="17432">MNLLSAITMLSHPPFRKVFPRVASRSDILVLLNRYDQQSFQKHYIDTAYAGEWFEIGKAEYEHMLNTRPPIFVRPGAFSVSEFKGGTVAMVLITLNVIADERWFMGFCDLRVLNCPEMLREAIVACETNRHFRQLGHQNSAAHLVAENPLCF</sequence>
<dbReference type="InterPro" id="IPR009862">
    <property type="entry name" value="DUF1419"/>
</dbReference>
<dbReference type="AlphaFoldDB" id="A0AAU7SJV5"/>